<dbReference type="GeneID" id="99687186"/>
<evidence type="ECO:0000256" key="1">
    <source>
        <dbReference type="ARBA" id="ARBA00005187"/>
    </source>
</evidence>
<dbReference type="EMBL" id="SLXD01000001">
    <property type="protein sequence ID" value="TCP05587.1"/>
    <property type="molecule type" value="Genomic_DNA"/>
</dbReference>
<dbReference type="PANTHER" id="PTHR43284">
    <property type="entry name" value="ASPARAGINE SYNTHETASE (GLUTAMINE-HYDROLYZING)"/>
    <property type="match status" value="1"/>
</dbReference>
<comment type="pathway">
    <text evidence="1">Amino-acid biosynthesis; L-asparagine biosynthesis; L-asparagine from L-aspartate (L-Gln route): step 1/1.</text>
</comment>
<comment type="similarity">
    <text evidence="2">Belongs to the asparagine synthetase family.</text>
</comment>
<gene>
    <name evidence="9" type="ORF">EV684_101459</name>
</gene>
<reference evidence="9 10" key="1">
    <citation type="submission" date="2019-03" db="EMBL/GenBank/DDBJ databases">
        <title>Genomic Encyclopedia of Type Strains, Phase IV (KMG-IV): sequencing the most valuable type-strain genomes for metagenomic binning, comparative biology and taxonomic classification.</title>
        <authorList>
            <person name="Goeker M."/>
        </authorList>
    </citation>
    <scope>NUCLEOTIDE SEQUENCE [LARGE SCALE GENOMIC DNA]</scope>
    <source>
        <strain evidence="9 10">DSM 1709</strain>
    </source>
</reference>
<dbReference type="InterPro" id="IPR006426">
    <property type="entry name" value="Asn_synth_AEB"/>
</dbReference>
<dbReference type="EC" id="6.3.5.4" evidence="3"/>
<protein>
    <recommendedName>
        <fullName evidence="3">asparagine synthase (glutamine-hydrolyzing)</fullName>
        <ecNumber evidence="3">6.3.5.4</ecNumber>
    </recommendedName>
</protein>
<dbReference type="OrthoDB" id="9791032at2"/>
<dbReference type="Gene3D" id="3.60.20.10">
    <property type="entry name" value="Glutamine Phosphoribosylpyrophosphate, subunit 1, domain 1"/>
    <property type="match status" value="1"/>
</dbReference>
<evidence type="ECO:0000256" key="4">
    <source>
        <dbReference type="ARBA" id="ARBA00022741"/>
    </source>
</evidence>
<comment type="caution">
    <text evidence="9">The sequence shown here is derived from an EMBL/GenBank/DDBJ whole genome shotgun (WGS) entry which is preliminary data.</text>
</comment>
<accession>A0A4R2MKL6</accession>
<feature type="domain" description="Glutamine amidotransferase type-2" evidence="8">
    <location>
        <begin position="65"/>
        <end position="133"/>
    </location>
</feature>
<dbReference type="InterPro" id="IPR029055">
    <property type="entry name" value="Ntn_hydrolases_N"/>
</dbReference>
<evidence type="ECO:0000259" key="7">
    <source>
        <dbReference type="Pfam" id="PF00733"/>
    </source>
</evidence>
<dbReference type="InterPro" id="IPR001962">
    <property type="entry name" value="Asn_synthase"/>
</dbReference>
<sequence>MSAAPATIVAATRGFAGAWRSAAPAAAAPGDDVHLGHEEGLAVAWHGELHALPALAAALGEPAGTAPARLLAQGWRRWGSGLLARLEGSFVLVLADADELLLYRDPSGLRNLFHAARDDGGIAFASWLPALLAPGAPALAPAGLHEYLRFLDLAAPATIATGVTALEPGQALHWRAGTKRSVTPVFDAPAVPADFEAAVDAVEAALDAAIATRLDGAARPAAFLSGGVDSALLCALAARRRPDLVTLTVGFDAPPYDEAPAAARIAARLGLRHEVLRFDLRAHASAVERLAAASDQPLADPSTPSTLLALEACRGRFDAVLDGTGADEALGLMPPRHVRLAVQWSARLPAAVRRRLAAWPALAGQAPLLDFEHPAETMIRWRGFRRAEIEALCGGPVDLSGTRFFRTFARYRPGEHFERCSALLDVMPSERLTQAMLASGQALRFPYAGTAADRLLRALPLDWRWRPGEPKRILRALLARHLPRELWDTPKHGFDFPLAALLAGEDGGLVRRHLAPGRWQHHGWLDPALVQRLAGRLLQGETGLAFRVWALVVLDAWLQARSETTETR</sequence>
<feature type="domain" description="Asparagine synthetase" evidence="7">
    <location>
        <begin position="202"/>
        <end position="559"/>
    </location>
</feature>
<dbReference type="Pfam" id="PF13537">
    <property type="entry name" value="GATase_7"/>
    <property type="match status" value="1"/>
</dbReference>
<evidence type="ECO:0000256" key="6">
    <source>
        <dbReference type="ARBA" id="ARBA00048741"/>
    </source>
</evidence>
<organism evidence="9 10">
    <name type="scientific">Rubrivivax gelatinosus</name>
    <name type="common">Rhodocyclus gelatinosus</name>
    <name type="synonym">Rhodopseudomonas gelatinosa</name>
    <dbReference type="NCBI Taxonomy" id="28068"/>
    <lineage>
        <taxon>Bacteria</taxon>
        <taxon>Pseudomonadati</taxon>
        <taxon>Pseudomonadota</taxon>
        <taxon>Betaproteobacteria</taxon>
        <taxon>Burkholderiales</taxon>
        <taxon>Sphaerotilaceae</taxon>
        <taxon>Rubrivivax</taxon>
    </lineage>
</organism>
<evidence type="ECO:0000313" key="10">
    <source>
        <dbReference type="Proteomes" id="UP000295106"/>
    </source>
</evidence>
<dbReference type="GO" id="GO:0004066">
    <property type="term" value="F:asparagine synthase (glutamine-hydrolyzing) activity"/>
    <property type="evidence" value="ECO:0007669"/>
    <property type="project" value="UniProtKB-EC"/>
</dbReference>
<name>A0A4R2MKL6_RUBGE</name>
<evidence type="ECO:0000259" key="8">
    <source>
        <dbReference type="Pfam" id="PF13537"/>
    </source>
</evidence>
<keyword evidence="4" id="KW-0547">Nucleotide-binding</keyword>
<dbReference type="PIRSF" id="PIRSF001589">
    <property type="entry name" value="Asn_synthetase_glu-h"/>
    <property type="match status" value="1"/>
</dbReference>
<dbReference type="SUPFAM" id="SSF52402">
    <property type="entry name" value="Adenine nucleotide alpha hydrolases-like"/>
    <property type="match status" value="1"/>
</dbReference>
<dbReference type="InterPro" id="IPR051786">
    <property type="entry name" value="ASN_synthetase/amidase"/>
</dbReference>
<dbReference type="RefSeq" id="WP_132644579.1">
    <property type="nucleotide sequence ID" value="NZ_CP181386.1"/>
</dbReference>
<evidence type="ECO:0000256" key="3">
    <source>
        <dbReference type="ARBA" id="ARBA00012737"/>
    </source>
</evidence>
<dbReference type="Gene3D" id="3.40.50.620">
    <property type="entry name" value="HUPs"/>
    <property type="match status" value="2"/>
</dbReference>
<dbReference type="GO" id="GO:0005524">
    <property type="term" value="F:ATP binding"/>
    <property type="evidence" value="ECO:0007669"/>
    <property type="project" value="UniProtKB-KW"/>
</dbReference>
<dbReference type="Pfam" id="PF00733">
    <property type="entry name" value="Asn_synthase"/>
    <property type="match status" value="1"/>
</dbReference>
<dbReference type="InterPro" id="IPR014729">
    <property type="entry name" value="Rossmann-like_a/b/a_fold"/>
</dbReference>
<dbReference type="InterPro" id="IPR017932">
    <property type="entry name" value="GATase_2_dom"/>
</dbReference>
<evidence type="ECO:0000313" key="9">
    <source>
        <dbReference type="EMBL" id="TCP05587.1"/>
    </source>
</evidence>
<dbReference type="GO" id="GO:0005829">
    <property type="term" value="C:cytosol"/>
    <property type="evidence" value="ECO:0007669"/>
    <property type="project" value="TreeGrafter"/>
</dbReference>
<keyword evidence="5" id="KW-0067">ATP-binding</keyword>
<dbReference type="Proteomes" id="UP000295106">
    <property type="component" value="Unassembled WGS sequence"/>
</dbReference>
<proteinExistence type="inferred from homology"/>
<comment type="catalytic activity">
    <reaction evidence="6">
        <text>L-aspartate + L-glutamine + ATP + H2O = L-asparagine + L-glutamate + AMP + diphosphate + H(+)</text>
        <dbReference type="Rhea" id="RHEA:12228"/>
        <dbReference type="ChEBI" id="CHEBI:15377"/>
        <dbReference type="ChEBI" id="CHEBI:15378"/>
        <dbReference type="ChEBI" id="CHEBI:29985"/>
        <dbReference type="ChEBI" id="CHEBI:29991"/>
        <dbReference type="ChEBI" id="CHEBI:30616"/>
        <dbReference type="ChEBI" id="CHEBI:33019"/>
        <dbReference type="ChEBI" id="CHEBI:58048"/>
        <dbReference type="ChEBI" id="CHEBI:58359"/>
        <dbReference type="ChEBI" id="CHEBI:456215"/>
        <dbReference type="EC" id="6.3.5.4"/>
    </reaction>
</comment>
<dbReference type="GO" id="GO:0006529">
    <property type="term" value="P:asparagine biosynthetic process"/>
    <property type="evidence" value="ECO:0007669"/>
    <property type="project" value="InterPro"/>
</dbReference>
<evidence type="ECO:0000256" key="5">
    <source>
        <dbReference type="ARBA" id="ARBA00022840"/>
    </source>
</evidence>
<dbReference type="PANTHER" id="PTHR43284:SF1">
    <property type="entry name" value="ASPARAGINE SYNTHETASE"/>
    <property type="match status" value="1"/>
</dbReference>
<dbReference type="SUPFAM" id="SSF56235">
    <property type="entry name" value="N-terminal nucleophile aminohydrolases (Ntn hydrolases)"/>
    <property type="match status" value="1"/>
</dbReference>
<dbReference type="AlphaFoldDB" id="A0A4R2MKL6"/>
<dbReference type="CDD" id="cd01991">
    <property type="entry name" value="Asn_synthase_B_C"/>
    <property type="match status" value="1"/>
</dbReference>
<evidence type="ECO:0000256" key="2">
    <source>
        <dbReference type="ARBA" id="ARBA00005752"/>
    </source>
</evidence>